<comment type="caution">
    <text evidence="1">The sequence shown here is derived from an EMBL/GenBank/DDBJ whole genome shotgun (WGS) entry which is preliminary data.</text>
</comment>
<dbReference type="Proteomes" id="UP000321638">
    <property type="component" value="Unassembled WGS sequence"/>
</dbReference>
<sequence>MPSASSVTASFDRKPVGALRVHVVGLVLLALLLQAVSPLVHARLQVLHAALTGERIDAAAFCLPSHLQAPADTDSTPPIRYVDCPLCQGGTAPAVDVTPPVGVVAPMRSIVVATIAVQTVASPASASWSANQPRGPPAV</sequence>
<reference evidence="1 2" key="1">
    <citation type="submission" date="2019-06" db="EMBL/GenBank/DDBJ databases">
        <title>New taxonomy in bacterial strain CC-CFT640, isolated from vineyard.</title>
        <authorList>
            <person name="Lin S.-Y."/>
            <person name="Tsai C.-F."/>
            <person name="Young C.-C."/>
        </authorList>
    </citation>
    <scope>NUCLEOTIDE SEQUENCE [LARGE SCALE GENOMIC DNA]</scope>
    <source>
        <strain evidence="1 2">CC-CFT640</strain>
    </source>
</reference>
<name>A0A5C8PLL5_9HYPH</name>
<organism evidence="1 2">
    <name type="scientific">Vineibacter terrae</name>
    <dbReference type="NCBI Taxonomy" id="2586908"/>
    <lineage>
        <taxon>Bacteria</taxon>
        <taxon>Pseudomonadati</taxon>
        <taxon>Pseudomonadota</taxon>
        <taxon>Alphaproteobacteria</taxon>
        <taxon>Hyphomicrobiales</taxon>
        <taxon>Vineibacter</taxon>
    </lineage>
</organism>
<evidence type="ECO:0000313" key="1">
    <source>
        <dbReference type="EMBL" id="TXL74893.1"/>
    </source>
</evidence>
<accession>A0A5C8PLL5</accession>
<dbReference type="AlphaFoldDB" id="A0A5C8PLL5"/>
<gene>
    <name evidence="1" type="ORF">FHP25_15905</name>
</gene>
<dbReference type="EMBL" id="VDUZ01000016">
    <property type="protein sequence ID" value="TXL74893.1"/>
    <property type="molecule type" value="Genomic_DNA"/>
</dbReference>
<dbReference type="RefSeq" id="WP_147847937.1">
    <property type="nucleotide sequence ID" value="NZ_VDUZ01000016.1"/>
</dbReference>
<evidence type="ECO:0000313" key="2">
    <source>
        <dbReference type="Proteomes" id="UP000321638"/>
    </source>
</evidence>
<proteinExistence type="predicted"/>
<evidence type="ECO:0008006" key="3">
    <source>
        <dbReference type="Google" id="ProtNLM"/>
    </source>
</evidence>
<protein>
    <recommendedName>
        <fullName evidence="3">DUF2946 domain-containing protein</fullName>
    </recommendedName>
</protein>
<keyword evidence="2" id="KW-1185">Reference proteome</keyword>